<evidence type="ECO:0000256" key="1">
    <source>
        <dbReference type="SAM" id="MobiDB-lite"/>
    </source>
</evidence>
<organism evidence="2">
    <name type="scientific">gut metagenome</name>
    <dbReference type="NCBI Taxonomy" id="749906"/>
    <lineage>
        <taxon>unclassified sequences</taxon>
        <taxon>metagenomes</taxon>
        <taxon>organismal metagenomes</taxon>
    </lineage>
</organism>
<dbReference type="AlphaFoldDB" id="J9GPW4"/>
<feature type="region of interest" description="Disordered" evidence="1">
    <location>
        <begin position="1"/>
        <end position="21"/>
    </location>
</feature>
<accession>J9GPW4</accession>
<reference evidence="2" key="1">
    <citation type="journal article" date="2012" name="PLoS ONE">
        <title>Gene sets for utilization of primary and secondary nutrition supplies in the distal gut of endangered iberian lynx.</title>
        <authorList>
            <person name="Alcaide M."/>
            <person name="Messina E."/>
            <person name="Richter M."/>
            <person name="Bargiela R."/>
            <person name="Peplies J."/>
            <person name="Huws S.A."/>
            <person name="Newbold C.J."/>
            <person name="Golyshin P.N."/>
            <person name="Simon M.A."/>
            <person name="Lopez G."/>
            <person name="Yakimov M.M."/>
            <person name="Ferrer M."/>
        </authorList>
    </citation>
    <scope>NUCLEOTIDE SEQUENCE</scope>
</reference>
<feature type="non-terminal residue" evidence="2">
    <location>
        <position position="1"/>
    </location>
</feature>
<comment type="caution">
    <text evidence="2">The sequence shown here is derived from an EMBL/GenBank/DDBJ whole genome shotgun (WGS) entry which is preliminary data.</text>
</comment>
<protein>
    <submittedName>
        <fullName evidence="2">Uncharacterized protein</fullName>
    </submittedName>
</protein>
<sequence length="21" mass="2118">DGSTKRSLTLAEVEPSNGLGS</sequence>
<proteinExistence type="predicted"/>
<dbReference type="EMBL" id="AMCI01001801">
    <property type="protein sequence ID" value="EJX04463.1"/>
    <property type="molecule type" value="Genomic_DNA"/>
</dbReference>
<name>J9GPW4_9ZZZZ</name>
<gene>
    <name evidence="2" type="ORF">EVA_07433</name>
</gene>
<evidence type="ECO:0000313" key="2">
    <source>
        <dbReference type="EMBL" id="EJX04463.1"/>
    </source>
</evidence>